<protein>
    <submittedName>
        <fullName evidence="1">Uncharacterized protein</fullName>
    </submittedName>
</protein>
<accession>A0A7U2FFQ9</accession>
<dbReference type="Proteomes" id="UP000663193">
    <property type="component" value="Chromosome 13"/>
</dbReference>
<gene>
    <name evidence="1" type="ORF">JI435_417660</name>
</gene>
<evidence type="ECO:0000313" key="1">
    <source>
        <dbReference type="EMBL" id="QRD02200.1"/>
    </source>
</evidence>
<keyword evidence="2" id="KW-1185">Reference proteome</keyword>
<dbReference type="EMBL" id="CP069035">
    <property type="protein sequence ID" value="QRD02200.1"/>
    <property type="molecule type" value="Genomic_DNA"/>
</dbReference>
<dbReference type="VEuPathDB" id="FungiDB:JI435_417660"/>
<dbReference type="AlphaFoldDB" id="A0A7U2FFQ9"/>
<proteinExistence type="predicted"/>
<organism evidence="1 2">
    <name type="scientific">Phaeosphaeria nodorum (strain SN15 / ATCC MYA-4574 / FGSC 10173)</name>
    <name type="common">Glume blotch fungus</name>
    <name type="synonym">Parastagonospora nodorum</name>
    <dbReference type="NCBI Taxonomy" id="321614"/>
    <lineage>
        <taxon>Eukaryota</taxon>
        <taxon>Fungi</taxon>
        <taxon>Dikarya</taxon>
        <taxon>Ascomycota</taxon>
        <taxon>Pezizomycotina</taxon>
        <taxon>Dothideomycetes</taxon>
        <taxon>Pleosporomycetidae</taxon>
        <taxon>Pleosporales</taxon>
        <taxon>Pleosporineae</taxon>
        <taxon>Phaeosphaeriaceae</taxon>
        <taxon>Parastagonospora</taxon>
    </lineage>
</organism>
<name>A0A7U2FFQ9_PHANO</name>
<sequence length="108" mass="11547">MLPVVWAVGGVGSFAEAPRSVPGACPSSNARQKAAKEWTLMLPVLMFAHARGCYGHWRGPSHAWSVVAAAMDWGSWPRNRTSKVPANPTMPCRLFNTPADSAAVASSR</sequence>
<reference evidence="2" key="1">
    <citation type="journal article" date="2021" name="BMC Genomics">
        <title>Chromosome-level genome assembly and manually-curated proteome of model necrotroph Parastagonospora nodorum Sn15 reveals a genome-wide trove of candidate effector homologs, and redundancy of virulence-related functions within an accessory chromosome.</title>
        <authorList>
            <person name="Bertazzoni S."/>
            <person name="Jones D.A.B."/>
            <person name="Phan H.T."/>
            <person name="Tan K.-C."/>
            <person name="Hane J.K."/>
        </authorList>
    </citation>
    <scope>NUCLEOTIDE SEQUENCE [LARGE SCALE GENOMIC DNA]</scope>
    <source>
        <strain evidence="2">SN15 / ATCC MYA-4574 / FGSC 10173)</strain>
    </source>
</reference>
<evidence type="ECO:0000313" key="2">
    <source>
        <dbReference type="Proteomes" id="UP000663193"/>
    </source>
</evidence>